<evidence type="ECO:0000313" key="4">
    <source>
        <dbReference type="Proteomes" id="UP000191672"/>
    </source>
</evidence>
<feature type="transmembrane region" description="Helical" evidence="2">
    <location>
        <begin position="63"/>
        <end position="82"/>
    </location>
</feature>
<protein>
    <submittedName>
        <fullName evidence="3">Uncharacterized protein</fullName>
    </submittedName>
</protein>
<gene>
    <name evidence="3" type="ORF">PENANT_c036G04774</name>
</gene>
<proteinExistence type="predicted"/>
<keyword evidence="2" id="KW-1133">Transmembrane helix</keyword>
<evidence type="ECO:0000256" key="2">
    <source>
        <dbReference type="SAM" id="Phobius"/>
    </source>
</evidence>
<accession>A0A1V6PTN7</accession>
<organism evidence="3 4">
    <name type="scientific">Penicillium antarcticum</name>
    <dbReference type="NCBI Taxonomy" id="416450"/>
    <lineage>
        <taxon>Eukaryota</taxon>
        <taxon>Fungi</taxon>
        <taxon>Dikarya</taxon>
        <taxon>Ascomycota</taxon>
        <taxon>Pezizomycotina</taxon>
        <taxon>Eurotiomycetes</taxon>
        <taxon>Eurotiomycetidae</taxon>
        <taxon>Eurotiales</taxon>
        <taxon>Aspergillaceae</taxon>
        <taxon>Penicillium</taxon>
    </lineage>
</organism>
<dbReference type="AlphaFoldDB" id="A0A1V6PTN7"/>
<keyword evidence="4" id="KW-1185">Reference proteome</keyword>
<evidence type="ECO:0000313" key="3">
    <source>
        <dbReference type="EMBL" id="OQD80384.1"/>
    </source>
</evidence>
<dbReference type="STRING" id="416450.A0A1V6PTN7"/>
<comment type="caution">
    <text evidence="3">The sequence shown here is derived from an EMBL/GenBank/DDBJ whole genome shotgun (WGS) entry which is preliminary data.</text>
</comment>
<keyword evidence="2" id="KW-0812">Transmembrane</keyword>
<keyword evidence="2" id="KW-0472">Membrane</keyword>
<evidence type="ECO:0000256" key="1">
    <source>
        <dbReference type="SAM" id="MobiDB-lite"/>
    </source>
</evidence>
<dbReference type="Proteomes" id="UP000191672">
    <property type="component" value="Unassembled WGS sequence"/>
</dbReference>
<dbReference type="EMBL" id="MDYN01000036">
    <property type="protein sequence ID" value="OQD80384.1"/>
    <property type="molecule type" value="Genomic_DNA"/>
</dbReference>
<reference evidence="4" key="1">
    <citation type="journal article" date="2017" name="Nat. Microbiol.">
        <title>Global analysis of biosynthetic gene clusters reveals vast potential of secondary metabolite production in Penicillium species.</title>
        <authorList>
            <person name="Nielsen J.C."/>
            <person name="Grijseels S."/>
            <person name="Prigent S."/>
            <person name="Ji B."/>
            <person name="Dainat J."/>
            <person name="Nielsen K.F."/>
            <person name="Frisvad J.C."/>
            <person name="Workman M."/>
            <person name="Nielsen J."/>
        </authorList>
    </citation>
    <scope>NUCLEOTIDE SEQUENCE [LARGE SCALE GENOMIC DNA]</scope>
    <source>
        <strain evidence="4">IBT 31811</strain>
    </source>
</reference>
<feature type="compositionally biased region" description="Low complexity" evidence="1">
    <location>
        <begin position="1"/>
        <end position="11"/>
    </location>
</feature>
<feature type="compositionally biased region" description="Basic and acidic residues" evidence="1">
    <location>
        <begin position="29"/>
        <end position="39"/>
    </location>
</feature>
<feature type="region of interest" description="Disordered" evidence="1">
    <location>
        <begin position="1"/>
        <end position="39"/>
    </location>
</feature>
<name>A0A1V6PTN7_9EURO</name>
<sequence>MSSSKAKSSSSQYAPLSLHDNGEDSSATPEKRSSEDDHSAPLLEASDNLNALAPSKPSQLPKLIIYISFALALLSAVNVALLPTTLSKYQAYPFSDSDLEALPYGDARLGLDRAAKFIPPLQVYHHAWPDRIARVSRKLKNAVWGQGVQVYVTVEALFLPLCVQLLTQEKDSTIMRFPIPSTGVNACALSWRPPPEFSARAKDLIVKGDITEIEVWQLIAPSANSATVSSTMDELDFDTLSYSTLPVRGELLGVLDLTAKPNSTTLDW</sequence>